<dbReference type="AlphaFoldDB" id="A0A1B6D4K0"/>
<protein>
    <submittedName>
        <fullName evidence="1">Uncharacterized protein</fullName>
    </submittedName>
</protein>
<accession>A0A1B6D4K0</accession>
<sequence>MTLFIHLHTTSCVKRCVESKIKMLKNVLTIAVIFFSFSLINSNEEIEAAWTNLVAVTLNATKAEFKMPHMRPRDRYAVFETILKAAEGALEVTKAKWAYVECNDFQVVPKINQLLLDILSHRNSRGKVTIKLRQILGLLDRVSDMLFDMHYYMVLPFKLFETFPMNFTRDFEHIVFPCEHAGPI</sequence>
<gene>
    <name evidence="1" type="ORF">g.14165</name>
</gene>
<reference evidence="1" key="1">
    <citation type="submission" date="2015-12" db="EMBL/GenBank/DDBJ databases">
        <title>De novo transcriptome assembly of four potential Pierce s Disease insect vectors from Arizona vineyards.</title>
        <authorList>
            <person name="Tassone E.E."/>
        </authorList>
    </citation>
    <scope>NUCLEOTIDE SEQUENCE</scope>
</reference>
<proteinExistence type="predicted"/>
<evidence type="ECO:0000313" key="1">
    <source>
        <dbReference type="EMBL" id="JAS20622.1"/>
    </source>
</evidence>
<organism evidence="1">
    <name type="scientific">Clastoptera arizonana</name>
    <name type="common">Arizona spittle bug</name>
    <dbReference type="NCBI Taxonomy" id="38151"/>
    <lineage>
        <taxon>Eukaryota</taxon>
        <taxon>Metazoa</taxon>
        <taxon>Ecdysozoa</taxon>
        <taxon>Arthropoda</taxon>
        <taxon>Hexapoda</taxon>
        <taxon>Insecta</taxon>
        <taxon>Pterygota</taxon>
        <taxon>Neoptera</taxon>
        <taxon>Paraneoptera</taxon>
        <taxon>Hemiptera</taxon>
        <taxon>Auchenorrhyncha</taxon>
        <taxon>Cercopoidea</taxon>
        <taxon>Clastopteridae</taxon>
        <taxon>Clastoptera</taxon>
    </lineage>
</organism>
<dbReference type="EMBL" id="GEDC01016676">
    <property type="protein sequence ID" value="JAS20622.1"/>
    <property type="molecule type" value="Transcribed_RNA"/>
</dbReference>
<name>A0A1B6D4K0_9HEMI</name>